<keyword evidence="2 3" id="KW-0378">Hydrolase</keyword>
<evidence type="ECO:0000313" key="5">
    <source>
        <dbReference type="EMBL" id="TCY05811.1"/>
    </source>
</evidence>
<dbReference type="EMBL" id="FLDK01000009">
    <property type="protein sequence ID" value="SAT21883.1"/>
    <property type="molecule type" value="Genomic_DNA"/>
</dbReference>
<dbReference type="GO" id="GO:0019740">
    <property type="term" value="P:nitrogen utilization"/>
    <property type="evidence" value="ECO:0007669"/>
    <property type="project" value="UniProtKB-UniRule"/>
</dbReference>
<dbReference type="EMBL" id="SDCU01000010">
    <property type="protein sequence ID" value="TCY05811.1"/>
    <property type="molecule type" value="Genomic_DNA"/>
</dbReference>
<reference evidence="5" key="2">
    <citation type="submission" date="2019-01" db="EMBL/GenBank/DDBJ databases">
        <authorList>
            <person name="Lista F."/>
            <person name="Anselmo A."/>
        </authorList>
    </citation>
    <scope>NUCLEOTIDE SEQUENCE</scope>
    <source>
        <strain evidence="5">2S</strain>
    </source>
</reference>
<dbReference type="RefSeq" id="WP_004893052.1">
    <property type="nucleotide sequence ID" value="NZ_BDLF01000024.1"/>
</dbReference>
<dbReference type="PANTHER" id="PTHR11803">
    <property type="entry name" value="2-IMINOBUTANOATE/2-IMINOPROPANOATE DEAMINASE RIDA"/>
    <property type="match status" value="1"/>
</dbReference>
<comment type="catalytic activity">
    <reaction evidence="3">
        <text>(Z)-3-aminoacrylate + H2O + H(+) = 3-oxopropanoate + NH4(+)</text>
        <dbReference type="Rhea" id="RHEA:34947"/>
        <dbReference type="ChEBI" id="CHEBI:15377"/>
        <dbReference type="ChEBI" id="CHEBI:15378"/>
        <dbReference type="ChEBI" id="CHEBI:28938"/>
        <dbReference type="ChEBI" id="CHEBI:33190"/>
        <dbReference type="ChEBI" id="CHEBI:59894"/>
    </reaction>
</comment>
<dbReference type="AlphaFoldDB" id="A0A483P3V3"/>
<dbReference type="HAMAP" id="MF_00831">
    <property type="entry name" value="RutC"/>
    <property type="match status" value="1"/>
</dbReference>
<dbReference type="EC" id="3.5.-.-" evidence="3"/>
<evidence type="ECO:0000256" key="1">
    <source>
        <dbReference type="ARBA" id="ARBA00010552"/>
    </source>
</evidence>
<proteinExistence type="inferred from homology"/>
<dbReference type="GO" id="GO:0016491">
    <property type="term" value="F:oxidoreductase activity"/>
    <property type="evidence" value="ECO:0007669"/>
    <property type="project" value="UniProtKB-KW"/>
</dbReference>
<name>A0A483P3V3_KLEPN</name>
<dbReference type="InterPro" id="IPR006175">
    <property type="entry name" value="YjgF/YER057c/UK114"/>
</dbReference>
<dbReference type="InterPro" id="IPR019897">
    <property type="entry name" value="RidA_CS"/>
</dbReference>
<keyword evidence="4" id="KW-0560">Oxidoreductase</keyword>
<comment type="caution">
    <text evidence="5">The sequence shown here is derived from an EMBL/GenBank/DDBJ whole genome shotgun (WGS) entry which is preliminary data.</text>
</comment>
<comment type="function">
    <text evidence="3">Involved in pyrimidine catabolism. Catalyzes the deamination of 3-aminoacrylate to malonic semialdehyde, a reaction that can also occur spontaneously. RutC may facilitate the reaction and modulate the metabolic fitness, rather than catalyzing essential functions.</text>
</comment>
<dbReference type="GO" id="GO:0006212">
    <property type="term" value="P:uracil catabolic process"/>
    <property type="evidence" value="ECO:0007669"/>
    <property type="project" value="UniProtKB-UniRule"/>
</dbReference>
<dbReference type="NCBIfam" id="TIGR03610">
    <property type="entry name" value="RutC"/>
    <property type="match status" value="1"/>
</dbReference>
<reference evidence="4 6" key="1">
    <citation type="submission" date="2016-04" db="EMBL/GenBank/DDBJ databases">
        <authorList>
            <consortium name="Pathogen Informatics"/>
        </authorList>
    </citation>
    <scope>NUCLEOTIDE SEQUENCE [LARGE SCALE GENOMIC DNA]</scope>
    <source>
        <strain evidence="4">K480</strain>
        <strain evidence="6">k480</strain>
    </source>
</reference>
<protein>
    <recommendedName>
        <fullName evidence="3">3-aminoacrylate deaminase RutC</fullName>
        <shortName evidence="3">3-AA deaminase</shortName>
        <ecNumber evidence="3">3.5.-.-</ecNumber>
    </recommendedName>
</protein>
<evidence type="ECO:0000313" key="4">
    <source>
        <dbReference type="EMBL" id="SAT21883.1"/>
    </source>
</evidence>
<dbReference type="GO" id="GO:0019239">
    <property type="term" value="F:deaminase activity"/>
    <property type="evidence" value="ECO:0007669"/>
    <property type="project" value="TreeGrafter"/>
</dbReference>
<dbReference type="PANTHER" id="PTHR11803:SF58">
    <property type="entry name" value="PROTEIN HMF1-RELATED"/>
    <property type="match status" value="1"/>
</dbReference>
<sequence>MPKQVIIPPGTTAPIAPFVPGTLADGVVYVSGTLPFDKQNNVVHIGDPKAQTRHVLETIRSVLETAGGSMADVTFNSIFITDWTNYVAINEVYAEFFPGDKPARFCIQCGLVKPDALVEIASVAHIGTPT</sequence>
<comment type="similarity">
    <text evidence="1 3">Belongs to the RutC family.</text>
</comment>
<dbReference type="SUPFAM" id="SSF55298">
    <property type="entry name" value="YjgF-like"/>
    <property type="match status" value="1"/>
</dbReference>
<dbReference type="GO" id="GO:0005829">
    <property type="term" value="C:cytosol"/>
    <property type="evidence" value="ECO:0007669"/>
    <property type="project" value="TreeGrafter"/>
</dbReference>
<evidence type="ECO:0000256" key="2">
    <source>
        <dbReference type="ARBA" id="ARBA00022801"/>
    </source>
</evidence>
<evidence type="ECO:0000313" key="6">
    <source>
        <dbReference type="Proteomes" id="UP000077826"/>
    </source>
</evidence>
<dbReference type="CDD" id="cd00448">
    <property type="entry name" value="YjgF_YER057c_UK114_family"/>
    <property type="match status" value="1"/>
</dbReference>
<accession>A0A483P3V3</accession>
<dbReference type="InterPro" id="IPR035959">
    <property type="entry name" value="RutC-like_sf"/>
</dbReference>
<organism evidence="5">
    <name type="scientific">Klebsiella pneumoniae</name>
    <dbReference type="NCBI Taxonomy" id="573"/>
    <lineage>
        <taxon>Bacteria</taxon>
        <taxon>Pseudomonadati</taxon>
        <taxon>Pseudomonadota</taxon>
        <taxon>Gammaproteobacteria</taxon>
        <taxon>Enterobacterales</taxon>
        <taxon>Enterobacteriaceae</taxon>
        <taxon>Klebsiella/Raoultella group</taxon>
        <taxon>Klebsiella</taxon>
        <taxon>Klebsiella pneumoniae complex</taxon>
    </lineage>
</organism>
<dbReference type="Pfam" id="PF01042">
    <property type="entry name" value="Ribonuc_L-PSP"/>
    <property type="match status" value="1"/>
</dbReference>
<dbReference type="PROSITE" id="PS01094">
    <property type="entry name" value="UPF0076"/>
    <property type="match status" value="1"/>
</dbReference>
<evidence type="ECO:0000256" key="3">
    <source>
        <dbReference type="HAMAP-Rule" id="MF_00831"/>
    </source>
</evidence>
<dbReference type="Gene3D" id="3.30.1330.40">
    <property type="entry name" value="RutC-like"/>
    <property type="match status" value="1"/>
</dbReference>
<gene>
    <name evidence="3 5" type="primary">rutC</name>
    <name evidence="5" type="ORF">ETF11_10700</name>
    <name evidence="4" type="ORF">SAMEA2273558_03601</name>
</gene>
<dbReference type="Proteomes" id="UP000077826">
    <property type="component" value="Unassembled WGS sequence"/>
</dbReference>
<dbReference type="InterPro" id="IPR019898">
    <property type="entry name" value="RutC"/>
</dbReference>